<evidence type="ECO:0000256" key="2">
    <source>
        <dbReference type="ARBA" id="ARBA00022485"/>
    </source>
</evidence>
<dbReference type="Gene3D" id="3.80.30.20">
    <property type="entry name" value="tm_1862 like domain"/>
    <property type="match status" value="1"/>
</dbReference>
<protein>
    <submittedName>
        <fullName evidence="10">Threonylcarbamoyladenosine tRNA methylthiotransferase MtaB</fullName>
    </submittedName>
</protein>
<dbReference type="SFLD" id="SFLDS00029">
    <property type="entry name" value="Radical_SAM"/>
    <property type="match status" value="1"/>
</dbReference>
<evidence type="ECO:0000313" key="11">
    <source>
        <dbReference type="Proteomes" id="UP000182192"/>
    </source>
</evidence>
<dbReference type="InterPro" id="IPR006638">
    <property type="entry name" value="Elp3/MiaA/NifB-like_rSAM"/>
</dbReference>
<dbReference type="EMBL" id="FOKQ01000070">
    <property type="protein sequence ID" value="SFD36039.1"/>
    <property type="molecule type" value="Genomic_DNA"/>
</dbReference>
<dbReference type="GO" id="GO:0051539">
    <property type="term" value="F:4 iron, 4 sulfur cluster binding"/>
    <property type="evidence" value="ECO:0007669"/>
    <property type="project" value="UniProtKB-KW"/>
</dbReference>
<dbReference type="PANTHER" id="PTHR11918:SF45">
    <property type="entry name" value="THREONYLCARBAMOYLADENOSINE TRNA METHYLTHIOTRANSFERASE"/>
    <property type="match status" value="1"/>
</dbReference>
<dbReference type="InterPro" id="IPR023404">
    <property type="entry name" value="rSAM_horseshoe"/>
</dbReference>
<dbReference type="InterPro" id="IPR013848">
    <property type="entry name" value="Methylthiotransferase_N"/>
</dbReference>
<keyword evidence="6" id="KW-0408">Iron</keyword>
<proteinExistence type="predicted"/>
<dbReference type="PROSITE" id="PS01278">
    <property type="entry name" value="MTTASE_RADICAL"/>
    <property type="match status" value="1"/>
</dbReference>
<evidence type="ECO:0000256" key="6">
    <source>
        <dbReference type="ARBA" id="ARBA00023004"/>
    </source>
</evidence>
<evidence type="ECO:0000256" key="1">
    <source>
        <dbReference type="ARBA" id="ARBA00001966"/>
    </source>
</evidence>
<dbReference type="SFLD" id="SFLDG01061">
    <property type="entry name" value="methylthiotransferase"/>
    <property type="match status" value="1"/>
</dbReference>
<dbReference type="InterPro" id="IPR038135">
    <property type="entry name" value="Methylthiotransferase_N_sf"/>
</dbReference>
<keyword evidence="4" id="KW-0949">S-adenosyl-L-methionine</keyword>
<dbReference type="InterPro" id="IPR020612">
    <property type="entry name" value="Methylthiotransferase_CS"/>
</dbReference>
<gene>
    <name evidence="10" type="ORF">SAMN02910406_03743</name>
</gene>
<evidence type="ECO:0000256" key="4">
    <source>
        <dbReference type="ARBA" id="ARBA00022691"/>
    </source>
</evidence>
<feature type="domain" description="Radical SAM core" evidence="9">
    <location>
        <begin position="138"/>
        <end position="368"/>
    </location>
</feature>
<dbReference type="FunFam" id="3.80.30.20:FF:000001">
    <property type="entry name" value="tRNA-2-methylthio-N(6)-dimethylallyladenosine synthase 2"/>
    <property type="match status" value="1"/>
</dbReference>
<name>A0A1I1RNY2_RUMAL</name>
<dbReference type="SMART" id="SM00729">
    <property type="entry name" value="Elp3"/>
    <property type="match status" value="1"/>
</dbReference>
<dbReference type="PROSITE" id="PS51449">
    <property type="entry name" value="MTTASE_N"/>
    <property type="match status" value="1"/>
</dbReference>
<evidence type="ECO:0000256" key="5">
    <source>
        <dbReference type="ARBA" id="ARBA00022723"/>
    </source>
</evidence>
<evidence type="ECO:0000259" key="9">
    <source>
        <dbReference type="PROSITE" id="PS51918"/>
    </source>
</evidence>
<evidence type="ECO:0000256" key="3">
    <source>
        <dbReference type="ARBA" id="ARBA00022679"/>
    </source>
</evidence>
<dbReference type="PANTHER" id="PTHR11918">
    <property type="entry name" value="RADICAL SAM PROTEINS"/>
    <property type="match status" value="1"/>
</dbReference>
<dbReference type="InterPro" id="IPR058240">
    <property type="entry name" value="rSAM_sf"/>
</dbReference>
<dbReference type="GO" id="GO:0035598">
    <property type="term" value="F:tRNA (N(6)-L-threonylcarbamoyladenosine(37)-C(2))-methylthiotransferase activity"/>
    <property type="evidence" value="ECO:0007669"/>
    <property type="project" value="TreeGrafter"/>
</dbReference>
<accession>A0A1I1RNY2</accession>
<reference evidence="10 11" key="1">
    <citation type="submission" date="2016-10" db="EMBL/GenBank/DDBJ databases">
        <authorList>
            <person name="de Groot N.N."/>
        </authorList>
    </citation>
    <scope>NUCLEOTIDE SEQUENCE [LARGE SCALE GENOMIC DNA]</scope>
    <source>
        <strain evidence="10 11">AR67</strain>
    </source>
</reference>
<dbReference type="CDD" id="cd01335">
    <property type="entry name" value="Radical_SAM"/>
    <property type="match status" value="1"/>
</dbReference>
<keyword evidence="5" id="KW-0479">Metal-binding</keyword>
<dbReference type="PROSITE" id="PS51918">
    <property type="entry name" value="RADICAL_SAM"/>
    <property type="match status" value="1"/>
</dbReference>
<dbReference type="Pfam" id="PF00919">
    <property type="entry name" value="UPF0004"/>
    <property type="match status" value="1"/>
</dbReference>
<dbReference type="Pfam" id="PF04055">
    <property type="entry name" value="Radical_SAM"/>
    <property type="match status" value="1"/>
</dbReference>
<dbReference type="NCBIfam" id="TIGR00089">
    <property type="entry name" value="MiaB/RimO family radical SAM methylthiotransferase"/>
    <property type="match status" value="1"/>
</dbReference>
<evidence type="ECO:0000313" key="10">
    <source>
        <dbReference type="EMBL" id="SFD36039.1"/>
    </source>
</evidence>
<dbReference type="AlphaFoldDB" id="A0A1I1RNY2"/>
<keyword evidence="7" id="KW-0411">Iron-sulfur</keyword>
<dbReference type="Gene3D" id="3.40.50.12160">
    <property type="entry name" value="Methylthiotransferase, N-terminal domain"/>
    <property type="match status" value="1"/>
</dbReference>
<keyword evidence="2" id="KW-0004">4Fe-4S</keyword>
<dbReference type="OrthoDB" id="9805215at2"/>
<dbReference type="InterPro" id="IPR007197">
    <property type="entry name" value="rSAM"/>
</dbReference>
<dbReference type="SUPFAM" id="SSF102114">
    <property type="entry name" value="Radical SAM enzymes"/>
    <property type="match status" value="1"/>
</dbReference>
<evidence type="ECO:0000259" key="8">
    <source>
        <dbReference type="PROSITE" id="PS51449"/>
    </source>
</evidence>
<feature type="domain" description="MTTase N-terminal" evidence="8">
    <location>
        <begin position="1"/>
        <end position="113"/>
    </location>
</feature>
<dbReference type="SFLD" id="SFLDG01082">
    <property type="entry name" value="B12-binding_domain_containing"/>
    <property type="match status" value="1"/>
</dbReference>
<organism evidence="10 11">
    <name type="scientific">Ruminococcus albus</name>
    <dbReference type="NCBI Taxonomy" id="1264"/>
    <lineage>
        <taxon>Bacteria</taxon>
        <taxon>Bacillati</taxon>
        <taxon>Bacillota</taxon>
        <taxon>Clostridia</taxon>
        <taxon>Eubacteriales</taxon>
        <taxon>Oscillospiraceae</taxon>
        <taxon>Ruminococcus</taxon>
    </lineage>
</organism>
<keyword evidence="3 10" id="KW-0808">Transferase</keyword>
<dbReference type="NCBIfam" id="TIGR01579">
    <property type="entry name" value="MiaB-like-C"/>
    <property type="match status" value="1"/>
</dbReference>
<dbReference type="GO" id="GO:0046872">
    <property type="term" value="F:metal ion binding"/>
    <property type="evidence" value="ECO:0007669"/>
    <property type="project" value="UniProtKB-KW"/>
</dbReference>
<evidence type="ECO:0000256" key="7">
    <source>
        <dbReference type="ARBA" id="ARBA00023014"/>
    </source>
</evidence>
<dbReference type="RefSeq" id="WP_074963452.1">
    <property type="nucleotide sequence ID" value="NZ_FOKQ01000070.1"/>
</dbReference>
<comment type="cofactor">
    <cofactor evidence="1">
        <name>[4Fe-4S] cluster</name>
        <dbReference type="ChEBI" id="CHEBI:49883"/>
    </cofactor>
</comment>
<dbReference type="Proteomes" id="UP000182192">
    <property type="component" value="Unassembled WGS sequence"/>
</dbReference>
<dbReference type="InterPro" id="IPR006467">
    <property type="entry name" value="MiaB-like_bact"/>
</dbReference>
<sequence>MKIYYYTFGCKVNQYETEHIRERFEQEGHETVRDIAPADVCVINSCTVTEQADQKCLQMLRRIRKTSPRAVTVLAGCFPQAFREKAEGLMECDIIVGTENKGSIPELTDRFMKTGERIICISEHTKGEKIDSMTNKCSGEKTRSYIKIQDGCDCYCTYCIIPYARGHVRSKPLNDVISEAEQNISAGHKELILTGINLCFYGKDLPERPTLTDLIESICSLKGEFRVRLGSIEPEMILEDDIKRLAALDKLCPHFHLSLQSGSDSILKSMNRRYDSAEYSALCKSLRSYFPNCAITTDIMVGFPGEDDKAFEESLLFAEETAFADAHIFPYSKRAGTKANDMPKQVPQHIKHERAKRMSEVCVKTRAAYLSQCVGKVFEVLFERETESEWHNGHAPNYVVVKVRRDDPKETWRRQIRKVRVTSSDGEFCYGEIVQEQI</sequence>
<dbReference type="InterPro" id="IPR005839">
    <property type="entry name" value="Methylthiotransferase"/>
</dbReference>